<comment type="similarity">
    <text evidence="1">Belongs to the AAA ATPase family.</text>
</comment>
<proteinExistence type="inferred from homology"/>
<dbReference type="CDD" id="cd19481">
    <property type="entry name" value="RecA-like_protease"/>
    <property type="match status" value="1"/>
</dbReference>
<dbReference type="Gene3D" id="1.20.58.760">
    <property type="entry name" value="Peptidase M41"/>
    <property type="match status" value="1"/>
</dbReference>
<dbReference type="InterPro" id="IPR037219">
    <property type="entry name" value="Peptidase_M41-like"/>
</dbReference>
<organism evidence="4 5">
    <name type="scientific">Jannaschia aquimarina</name>
    <dbReference type="NCBI Taxonomy" id="935700"/>
    <lineage>
        <taxon>Bacteria</taxon>
        <taxon>Pseudomonadati</taxon>
        <taxon>Pseudomonadota</taxon>
        <taxon>Alphaproteobacteria</taxon>
        <taxon>Rhodobacterales</taxon>
        <taxon>Roseobacteraceae</taxon>
        <taxon>Jannaschia</taxon>
    </lineage>
</organism>
<dbReference type="Pfam" id="PF00004">
    <property type="entry name" value="AAA"/>
    <property type="match status" value="1"/>
</dbReference>
<dbReference type="SMART" id="SM00382">
    <property type="entry name" value="AAA"/>
    <property type="match status" value="1"/>
</dbReference>
<gene>
    <name evidence="4" type="primary">ftsH_1</name>
    <name evidence="4" type="ORF">jaqu_26870</name>
</gene>
<dbReference type="EC" id="3.4.24.-" evidence="4"/>
<dbReference type="GO" id="GO:0016887">
    <property type="term" value="F:ATP hydrolysis activity"/>
    <property type="evidence" value="ECO:0007669"/>
    <property type="project" value="InterPro"/>
</dbReference>
<dbReference type="PROSITE" id="PS00674">
    <property type="entry name" value="AAA"/>
    <property type="match status" value="1"/>
</dbReference>
<dbReference type="GO" id="GO:0004222">
    <property type="term" value="F:metalloendopeptidase activity"/>
    <property type="evidence" value="ECO:0007669"/>
    <property type="project" value="InterPro"/>
</dbReference>
<feature type="domain" description="AAA+ ATPase" evidence="3">
    <location>
        <begin position="406"/>
        <end position="543"/>
    </location>
</feature>
<keyword evidence="1" id="KW-0067">ATP-binding</keyword>
<dbReference type="STRING" id="935700.jaqu_26870"/>
<dbReference type="InterPro" id="IPR000642">
    <property type="entry name" value="Peptidase_M41"/>
</dbReference>
<feature type="region of interest" description="Disordered" evidence="2">
    <location>
        <begin position="340"/>
        <end position="371"/>
    </location>
</feature>
<reference evidence="4 5" key="1">
    <citation type="submission" date="2015-02" db="EMBL/GenBank/DDBJ databases">
        <title>Genome Sequence of Jannaschia aquimarina DSM28248, a member of the Roseobacter clade.</title>
        <authorList>
            <person name="Voget S."/>
            <person name="Daniel R."/>
        </authorList>
    </citation>
    <scope>NUCLEOTIDE SEQUENCE [LARGE SCALE GENOMIC DNA]</scope>
    <source>
        <strain evidence="4 5">GSW-M26</strain>
    </source>
</reference>
<keyword evidence="5" id="KW-1185">Reference proteome</keyword>
<accession>A0A0D1EIB0</accession>
<feature type="region of interest" description="Disordered" evidence="2">
    <location>
        <begin position="1"/>
        <end position="20"/>
    </location>
</feature>
<feature type="compositionally biased region" description="Basic and acidic residues" evidence="2">
    <location>
        <begin position="809"/>
        <end position="827"/>
    </location>
</feature>
<dbReference type="PATRIC" id="fig|935700.4.peg.2779"/>
<comment type="caution">
    <text evidence="4">The sequence shown here is derived from an EMBL/GenBank/DDBJ whole genome shotgun (WGS) entry which is preliminary data.</text>
</comment>
<dbReference type="InterPro" id="IPR003959">
    <property type="entry name" value="ATPase_AAA_core"/>
</dbReference>
<dbReference type="Gene3D" id="3.40.50.300">
    <property type="entry name" value="P-loop containing nucleotide triphosphate hydrolases"/>
    <property type="match status" value="1"/>
</dbReference>
<dbReference type="GO" id="GO:0006508">
    <property type="term" value="P:proteolysis"/>
    <property type="evidence" value="ECO:0007669"/>
    <property type="project" value="InterPro"/>
</dbReference>
<evidence type="ECO:0000313" key="4">
    <source>
        <dbReference type="EMBL" id="KIT15590.1"/>
    </source>
</evidence>
<feature type="compositionally biased region" description="Polar residues" evidence="2">
    <location>
        <begin position="357"/>
        <end position="371"/>
    </location>
</feature>
<dbReference type="AlphaFoldDB" id="A0A0D1EIB0"/>
<evidence type="ECO:0000313" key="5">
    <source>
        <dbReference type="Proteomes" id="UP000032232"/>
    </source>
</evidence>
<keyword evidence="1" id="KW-0547">Nucleotide-binding</keyword>
<protein>
    <submittedName>
        <fullName evidence="4">FtsH_1 protein</fullName>
        <ecNumber evidence="4">3.4.24.-</ecNumber>
    </submittedName>
</protein>
<dbReference type="Pfam" id="PF01434">
    <property type="entry name" value="Peptidase_M41"/>
    <property type="match status" value="1"/>
</dbReference>
<dbReference type="InterPro" id="IPR003960">
    <property type="entry name" value="ATPase_AAA_CS"/>
</dbReference>
<dbReference type="InterPro" id="IPR003593">
    <property type="entry name" value="AAA+_ATPase"/>
</dbReference>
<dbReference type="SUPFAM" id="SSF140990">
    <property type="entry name" value="FtsH protease domain-like"/>
    <property type="match status" value="1"/>
</dbReference>
<dbReference type="GO" id="GO:0005524">
    <property type="term" value="F:ATP binding"/>
    <property type="evidence" value="ECO:0007669"/>
    <property type="project" value="UniProtKB-KW"/>
</dbReference>
<evidence type="ECO:0000256" key="1">
    <source>
        <dbReference type="RuleBase" id="RU003651"/>
    </source>
</evidence>
<dbReference type="EMBL" id="JYFE01000048">
    <property type="protein sequence ID" value="KIT15590.1"/>
    <property type="molecule type" value="Genomic_DNA"/>
</dbReference>
<dbReference type="PANTHER" id="PTHR23076:SF97">
    <property type="entry name" value="ATP-DEPENDENT ZINC METALLOPROTEASE YME1L1"/>
    <property type="match status" value="1"/>
</dbReference>
<feature type="region of interest" description="Disordered" evidence="2">
    <location>
        <begin position="194"/>
        <end position="225"/>
    </location>
</feature>
<sequence>MRPVMSMPLQYEPTPTAPPLSSDKVQAALIADLPRQLAIRVLGPNHLATDQHLLGPDDWWRSEEDELLDDDEPDAEQMGEVVARMTEADQVGSTVGLDLPVDRPELSGADRTKAFLAWQLGAAIRAALVAAPNLDPRRLAHGGAVLDLRVATHLDHGDHVRAETIALKAVVDMLRKLLGAPDRPTGRITFESVLGLSDDDPGTDPLTTKARPKRRRSPAPGNAPVARPVGEWVARESLDYAAIGHFVVCLTDRDACLPPEVDAVLDLKASLEPLTREDMTGLIGLTHGIADHAAEANLRQRLPSDADLCSLSTASVLAALAGPTASAVAERLAKMTEIAEERRPVAGDNAAGGEGKSQATGGERPTSSNRLTLADVKGQDAVVEELRGIAADMRLWESDTIAWSDLVSSVILHGPPGTGKTMAAEALAGELGVPLIDASVGTAQSKGPLSSVLAAFEAAVTKAEASAPCVLLMDELDSLMPRDNERDNGYMRLLVNAVLEALTRIQSMEGVILVGATNDLRMIDPAIRRSGRFDLKLRMANPDLTGIRAIVRAELGDAADPRDAPALNAALVNLIGRSGADAAMVARRAKGLARRGASERGEAVRITVPDLAVAVADIAPPLDLDDLRRIAIHEAGHALVGAACGLGLPRAVRVAGEGGVAAFPPRALRTSAVLRVQILTTLAGREAERLVFGDVSTGAASDLATATMIVLEAERQCGMGSEGIAWEPLPAAGTPLSEAERRFVNERLEPLSREVAGLLAHHRATLLAIADRLVADRDLDTATIEALLASLAKNHLPEPDGSLYASGESRGDHDDTSQNQDPSDRRLTTPVSRARQAHPPSEAPLP</sequence>
<keyword evidence="4" id="KW-0378">Hydrolase</keyword>
<dbReference type="GO" id="GO:0004176">
    <property type="term" value="F:ATP-dependent peptidase activity"/>
    <property type="evidence" value="ECO:0007669"/>
    <property type="project" value="InterPro"/>
</dbReference>
<dbReference type="InterPro" id="IPR027417">
    <property type="entry name" value="P-loop_NTPase"/>
</dbReference>
<evidence type="ECO:0000259" key="3">
    <source>
        <dbReference type="SMART" id="SM00382"/>
    </source>
</evidence>
<name>A0A0D1EIB0_9RHOB</name>
<feature type="region of interest" description="Disordered" evidence="2">
    <location>
        <begin position="797"/>
        <end position="846"/>
    </location>
</feature>
<dbReference type="SUPFAM" id="SSF52540">
    <property type="entry name" value="P-loop containing nucleoside triphosphate hydrolases"/>
    <property type="match status" value="1"/>
</dbReference>
<dbReference type="Proteomes" id="UP000032232">
    <property type="component" value="Unassembled WGS sequence"/>
</dbReference>
<evidence type="ECO:0000256" key="2">
    <source>
        <dbReference type="SAM" id="MobiDB-lite"/>
    </source>
</evidence>
<dbReference type="PANTHER" id="PTHR23076">
    <property type="entry name" value="METALLOPROTEASE M41 FTSH"/>
    <property type="match status" value="1"/>
</dbReference>